<dbReference type="EMBL" id="VWYW01000056">
    <property type="protein sequence ID" value="NXF03956.1"/>
    <property type="molecule type" value="Genomic_DNA"/>
</dbReference>
<dbReference type="InterPro" id="IPR013106">
    <property type="entry name" value="Ig_V-set"/>
</dbReference>
<dbReference type="InterPro" id="IPR013783">
    <property type="entry name" value="Ig-like_fold"/>
</dbReference>
<evidence type="ECO:0000313" key="3">
    <source>
        <dbReference type="Proteomes" id="UP000567624"/>
    </source>
</evidence>
<sequence>QAALSQLSFLSTNVGENIKMTCSGGSDNYYGWFQQKKVPGSAPVTVIYQNDKRPSNIPSRFSGSQSGSMGTLTATGVKAEDKAVCFCGSEDSSSDSTVTWDNG</sequence>
<feature type="non-terminal residue" evidence="2">
    <location>
        <position position="1"/>
    </location>
</feature>
<dbReference type="InterPro" id="IPR050150">
    <property type="entry name" value="IgV_Light_Chain"/>
</dbReference>
<dbReference type="AlphaFoldDB" id="A0A7K8QH41"/>
<dbReference type="PANTHER" id="PTHR23267">
    <property type="entry name" value="IMMUNOGLOBULIN LIGHT CHAIN"/>
    <property type="match status" value="1"/>
</dbReference>
<comment type="caution">
    <text evidence="2">The sequence shown here is derived from an EMBL/GenBank/DDBJ whole genome shotgun (WGS) entry which is preliminary data.</text>
</comment>
<gene>
    <name evidence="2" type="primary">Lv1_2</name>
    <name evidence="2" type="ORF">SMICAP_R12090</name>
</gene>
<protein>
    <submittedName>
        <fullName evidence="2">LV1 protein</fullName>
    </submittedName>
</protein>
<evidence type="ECO:0000259" key="1">
    <source>
        <dbReference type="Pfam" id="PF07686"/>
    </source>
</evidence>
<evidence type="ECO:0000313" key="2">
    <source>
        <dbReference type="EMBL" id="NXF03956.1"/>
    </source>
</evidence>
<dbReference type="Proteomes" id="UP000567624">
    <property type="component" value="Unassembled WGS sequence"/>
</dbReference>
<dbReference type="InterPro" id="IPR036179">
    <property type="entry name" value="Ig-like_dom_sf"/>
</dbReference>
<reference evidence="2 3" key="1">
    <citation type="submission" date="2019-09" db="EMBL/GenBank/DDBJ databases">
        <title>Bird 10,000 Genomes (B10K) Project - Family phase.</title>
        <authorList>
            <person name="Zhang G."/>
        </authorList>
    </citation>
    <scope>NUCLEOTIDE SEQUENCE [LARGE SCALE GENOMIC DNA]</scope>
    <source>
        <strain evidence="2">B10K-CU-031-20</strain>
    </source>
</reference>
<feature type="domain" description="Immunoglobulin V-set" evidence="1">
    <location>
        <begin position="10"/>
        <end position="92"/>
    </location>
</feature>
<dbReference type="Pfam" id="PF07686">
    <property type="entry name" value="V-set"/>
    <property type="match status" value="1"/>
</dbReference>
<organism evidence="2 3">
    <name type="scientific">Smithornis capensis</name>
    <dbReference type="NCBI Taxonomy" id="363769"/>
    <lineage>
        <taxon>Eukaryota</taxon>
        <taxon>Metazoa</taxon>
        <taxon>Chordata</taxon>
        <taxon>Craniata</taxon>
        <taxon>Vertebrata</taxon>
        <taxon>Euteleostomi</taxon>
        <taxon>Archelosauria</taxon>
        <taxon>Archosauria</taxon>
        <taxon>Dinosauria</taxon>
        <taxon>Saurischia</taxon>
        <taxon>Theropoda</taxon>
        <taxon>Coelurosauria</taxon>
        <taxon>Aves</taxon>
        <taxon>Neognathae</taxon>
        <taxon>Neoaves</taxon>
        <taxon>Telluraves</taxon>
        <taxon>Australaves</taxon>
        <taxon>Passeriformes</taxon>
        <taxon>Eurylaimidae</taxon>
        <taxon>Smithornis</taxon>
    </lineage>
</organism>
<dbReference type="SUPFAM" id="SSF48726">
    <property type="entry name" value="Immunoglobulin"/>
    <property type="match status" value="1"/>
</dbReference>
<accession>A0A7K8QH41</accession>
<proteinExistence type="predicted"/>
<feature type="non-terminal residue" evidence="2">
    <location>
        <position position="103"/>
    </location>
</feature>
<keyword evidence="3" id="KW-1185">Reference proteome</keyword>
<dbReference type="Gene3D" id="2.60.40.10">
    <property type="entry name" value="Immunoglobulins"/>
    <property type="match status" value="1"/>
</dbReference>
<name>A0A7K8QH41_9PASS</name>